<keyword evidence="2" id="KW-1185">Reference proteome</keyword>
<dbReference type="KEGG" id="samy:DB32_008407"/>
<dbReference type="AlphaFoldDB" id="A0A0F6WA58"/>
<accession>A0A0F6WA58</accession>
<dbReference type="RefSeq" id="WP_053238140.1">
    <property type="nucleotide sequence ID" value="NZ_CP011125.1"/>
</dbReference>
<dbReference type="OrthoDB" id="2528990at2"/>
<name>A0A0F6WA58_9BACT</name>
<sequence>MGHRANLVLVEHGETRVFYGHWSSIALVNELFWGHEHARAWILDHREVGDEGWLDDVWAEGGAVLDVDRRVLLLFGGEALRGDAARRCTYLGLVREVWTGWDVRWAERGVLDLAEHVGIPASRVRAEQALIDPITTLPAPDDDREASCVATFVFEDGRMRHFPLVLCVDENLGGGIELVEVARRLEGRERFVFAPARDCWLEGGFHVDVPRRRVVSWCGRDLPRLDEIAARWSGYELVHVGASWEEHVALSRGTLVIEPLPEDERIAELRASLVTGSAAGDGRALIREMIDEAQREGRSVQVNPYALDEPARGITIDRAAIFDAAVASMRARL</sequence>
<gene>
    <name evidence="1" type="ORF">DB32_008407</name>
</gene>
<evidence type="ECO:0000313" key="2">
    <source>
        <dbReference type="Proteomes" id="UP000034883"/>
    </source>
</evidence>
<dbReference type="Proteomes" id="UP000034883">
    <property type="component" value="Chromosome"/>
</dbReference>
<dbReference type="STRING" id="927083.DB32_008407"/>
<proteinExistence type="predicted"/>
<organism evidence="1 2">
    <name type="scientific">Sandaracinus amylolyticus</name>
    <dbReference type="NCBI Taxonomy" id="927083"/>
    <lineage>
        <taxon>Bacteria</taxon>
        <taxon>Pseudomonadati</taxon>
        <taxon>Myxococcota</taxon>
        <taxon>Polyangia</taxon>
        <taxon>Polyangiales</taxon>
        <taxon>Sandaracinaceae</taxon>
        <taxon>Sandaracinus</taxon>
    </lineage>
</organism>
<evidence type="ECO:0000313" key="1">
    <source>
        <dbReference type="EMBL" id="AKF11258.1"/>
    </source>
</evidence>
<reference evidence="1 2" key="1">
    <citation type="submission" date="2015-03" db="EMBL/GenBank/DDBJ databases">
        <title>Genome assembly of Sandaracinus amylolyticus DSM 53668.</title>
        <authorList>
            <person name="Sharma G."/>
            <person name="Subramanian S."/>
        </authorList>
    </citation>
    <scope>NUCLEOTIDE SEQUENCE [LARGE SCALE GENOMIC DNA]</scope>
    <source>
        <strain evidence="1 2">DSM 53668</strain>
    </source>
</reference>
<protein>
    <submittedName>
        <fullName evidence="1">Uncharacterized protein</fullName>
    </submittedName>
</protein>
<dbReference type="EMBL" id="CP011125">
    <property type="protein sequence ID" value="AKF11258.1"/>
    <property type="molecule type" value="Genomic_DNA"/>
</dbReference>